<dbReference type="InterPro" id="IPR014922">
    <property type="entry name" value="YdhG-like"/>
</dbReference>
<proteinExistence type="predicted"/>
<protein>
    <submittedName>
        <fullName evidence="1">Uncharacterized protein</fullName>
    </submittedName>
</protein>
<evidence type="ECO:0000313" key="1">
    <source>
        <dbReference type="EMBL" id="AWB94596.1"/>
    </source>
</evidence>
<organism evidence="1 2">
    <name type="scientific">Agromyces badenianii</name>
    <dbReference type="NCBI Taxonomy" id="2080742"/>
    <lineage>
        <taxon>Bacteria</taxon>
        <taxon>Bacillati</taxon>
        <taxon>Actinomycetota</taxon>
        <taxon>Actinomycetes</taxon>
        <taxon>Micrococcales</taxon>
        <taxon>Microbacteriaceae</taxon>
        <taxon>Agromyces</taxon>
    </lineage>
</organism>
<keyword evidence="2" id="KW-1185">Reference proteome</keyword>
<evidence type="ECO:0000313" key="2">
    <source>
        <dbReference type="Proteomes" id="UP000244729"/>
    </source>
</evidence>
<dbReference type="AlphaFoldDB" id="A0A2S0WTC3"/>
<dbReference type="SUPFAM" id="SSF159888">
    <property type="entry name" value="YdhG-like"/>
    <property type="match status" value="1"/>
</dbReference>
<dbReference type="Pfam" id="PF08818">
    <property type="entry name" value="DUF1801"/>
    <property type="match status" value="1"/>
</dbReference>
<gene>
    <name evidence="1" type="ORF">DCE93_02030</name>
</gene>
<dbReference type="Gene3D" id="3.90.1150.200">
    <property type="match status" value="1"/>
</dbReference>
<sequence length="118" mass="13339">MGEMSDYIAGLEEPDRDVIERIRARAVALVPDAVEGVSYGMPALRYRDSPLLSVMKAKEHIGLYPYSPPVIEAVSSELDGYSWAKGTIRFTPEHPLPDSLVDRIILLRRDEIDEKKKR</sequence>
<accession>A0A2S0WTC3</accession>
<dbReference type="EMBL" id="CP028913">
    <property type="protein sequence ID" value="AWB94596.1"/>
    <property type="molecule type" value="Genomic_DNA"/>
</dbReference>
<dbReference type="Proteomes" id="UP000244729">
    <property type="component" value="Chromosome"/>
</dbReference>
<name>A0A2S0WTC3_9MICO</name>
<reference evidence="1 2" key="1">
    <citation type="submission" date="2018-04" db="EMBL/GenBank/DDBJ databases">
        <authorList>
            <person name="Li J."/>
        </authorList>
    </citation>
    <scope>NUCLEOTIDE SEQUENCE [LARGE SCALE GENOMIC DNA]</scope>
    <source>
        <strain evidence="2">30A</strain>
    </source>
</reference>
<dbReference type="OrthoDB" id="3236524at2"/>
<dbReference type="KEGG" id="agm:DCE93_02030"/>
<dbReference type="RefSeq" id="WP_108594420.1">
    <property type="nucleotide sequence ID" value="NZ_CP028913.1"/>
</dbReference>